<evidence type="ECO:0000313" key="11">
    <source>
        <dbReference type="EMBL" id="GMG35251.1"/>
    </source>
</evidence>
<gene>
    <name evidence="9" type="primary">MED5</name>
    <name evidence="11" type="ORF">Amon01_000452000</name>
</gene>
<keyword evidence="7 9" id="KW-0539">Nucleus</keyword>
<dbReference type="InterPro" id="IPR014801">
    <property type="entry name" value="Mediator_Med5_fun"/>
</dbReference>
<protein>
    <recommendedName>
        <fullName evidence="3 9">Mediator of RNA polymerase II transcription subunit 5</fullName>
    </recommendedName>
    <alternativeName>
        <fullName evidence="8 9">Mediator complex subunit 5</fullName>
    </alternativeName>
</protein>
<organism evidence="11 12">
    <name type="scientific">Ambrosiozyma monospora</name>
    <name type="common">Yeast</name>
    <name type="synonym">Endomycopsis monosporus</name>
    <dbReference type="NCBI Taxonomy" id="43982"/>
    <lineage>
        <taxon>Eukaryota</taxon>
        <taxon>Fungi</taxon>
        <taxon>Dikarya</taxon>
        <taxon>Ascomycota</taxon>
        <taxon>Saccharomycotina</taxon>
        <taxon>Pichiomycetes</taxon>
        <taxon>Pichiales</taxon>
        <taxon>Pichiaceae</taxon>
        <taxon>Ambrosiozyma</taxon>
    </lineage>
</organism>
<evidence type="ECO:0000256" key="2">
    <source>
        <dbReference type="ARBA" id="ARBA00008782"/>
    </source>
</evidence>
<evidence type="ECO:0000256" key="8">
    <source>
        <dbReference type="ARBA" id="ARBA00031256"/>
    </source>
</evidence>
<comment type="caution">
    <text evidence="11">The sequence shown here is derived from an EMBL/GenBank/DDBJ whole genome shotgun (WGS) entry which is preliminary data.</text>
</comment>
<evidence type="ECO:0000256" key="6">
    <source>
        <dbReference type="ARBA" id="ARBA00023163"/>
    </source>
</evidence>
<evidence type="ECO:0000256" key="9">
    <source>
        <dbReference type="RuleBase" id="RU364142"/>
    </source>
</evidence>
<feature type="compositionally biased region" description="Acidic residues" evidence="10">
    <location>
        <begin position="586"/>
        <end position="595"/>
    </location>
</feature>
<evidence type="ECO:0000256" key="7">
    <source>
        <dbReference type="ARBA" id="ARBA00023242"/>
    </source>
</evidence>
<keyword evidence="4 9" id="KW-0805">Transcription regulation</keyword>
<dbReference type="Pfam" id="PF08689">
    <property type="entry name" value="Med5"/>
    <property type="match status" value="1"/>
</dbReference>
<feature type="region of interest" description="Disordered" evidence="10">
    <location>
        <begin position="584"/>
        <end position="610"/>
    </location>
</feature>
<comment type="similarity">
    <text evidence="2 9">Belongs to the Mediator complex subunit 5 family.</text>
</comment>
<keyword evidence="5 9" id="KW-0010">Activator</keyword>
<dbReference type="GO" id="GO:0006357">
    <property type="term" value="P:regulation of transcription by RNA polymerase II"/>
    <property type="evidence" value="ECO:0007669"/>
    <property type="project" value="InterPro"/>
</dbReference>
<dbReference type="AlphaFoldDB" id="A0A9W6YYE9"/>
<proteinExistence type="inferred from homology"/>
<comment type="subunit">
    <text evidence="9">Component of the Mediator complex.</text>
</comment>
<reference evidence="11" key="1">
    <citation type="submission" date="2023-04" db="EMBL/GenBank/DDBJ databases">
        <title>Ambrosiozyma monospora NBRC 1965.</title>
        <authorList>
            <person name="Ichikawa N."/>
            <person name="Sato H."/>
            <person name="Tonouchi N."/>
        </authorList>
    </citation>
    <scope>NUCLEOTIDE SEQUENCE</scope>
    <source>
        <strain evidence="11">NBRC 1965</strain>
    </source>
</reference>
<comment type="function">
    <text evidence="9">Component of the Mediator complex, a coactivator involved in the regulated transcription of nearly all RNA polymerase II-dependent genes. Mediator functions as a bridge to convey information from gene-specific regulatory proteins to the basal RNA polymerase II transcription machinery. Mediator is recruited to promoters by direct interactions with regulatory proteins and serves as a scaffold for the assembly of a functional preinitiation complex with RNA polymerase II and the general transcription factors.</text>
</comment>
<name>A0A9W6YYE9_AMBMO</name>
<dbReference type="PANTHER" id="PTHR35784:SF1">
    <property type="entry name" value="MEDIATOR OF RNA POLYMERASE II TRANSCRIPTION SUBUNIT 5"/>
    <property type="match status" value="1"/>
</dbReference>
<sequence>MNEKFIKGLKSLLNLSTVATSATNSSIAYELISTLFDCLTLSTPKTKPIWLHFILNKLPQLLKSLKMNQQKLSNSLLNTFETFDFGKHKLLITQLLKNLISFDLIKPAHFIKLFPNQAEIIPATPIFSAEDLTHLYNNKFHETNPEFITIQEAEIENFINKVSSSVISKEAFSNLVATSVNRFIGDNDSLRLKRLLISLTMNSDVFEYILLQGSPYAFLEPIVGYYGRNVDKCPESSEKQIDNQDLMMDLDLGASDSTNIQDFFTDFGAILIFIQYAASHLCLDPAKVTMNKKVSNILMSSVSVDYYTYLELASHKSSSQMNDWIYSLFDSTNTDGISDDLIKSSSIIDYHYMLPEILKEAIVAFKLGVLDEDSLIAGLDYFQQPFLISNLPQMVSFLLNYLWTSSDDVGIVIKVITKLSTCEMNGEAAIMHALVLSNLSSQLHEKLAKFAQQNGLVSAFLQKLPNPRDIPSDSFEGFLNYIVDPSIEADFELVSVYRMADSYASGLDWFYSKLQRMLEKSVSQKPVELVENLQYELIANLMISYSVYKTNTNLKHWVIGLGALTDYSQKLIFARKPVDKLVVCNPEDDSDDEDPGNGNGQSGNSTDRFGGDLAFDSNLFGGYIRDPKNDVSSGFGGDGSGDVQMTDAPGKMVRNRDEVSFEGNADLYISNLLVLIKLSEDQVTGNLITKIMNNLKR</sequence>
<accession>A0A9W6YYE9</accession>
<dbReference type="Proteomes" id="UP001165063">
    <property type="component" value="Unassembled WGS sequence"/>
</dbReference>
<comment type="subcellular location">
    <subcellularLocation>
        <location evidence="1 9">Nucleus</location>
    </subcellularLocation>
</comment>
<evidence type="ECO:0000313" key="12">
    <source>
        <dbReference type="Proteomes" id="UP001165063"/>
    </source>
</evidence>
<dbReference type="GO" id="GO:0003712">
    <property type="term" value="F:transcription coregulator activity"/>
    <property type="evidence" value="ECO:0007669"/>
    <property type="project" value="InterPro"/>
</dbReference>
<evidence type="ECO:0000256" key="4">
    <source>
        <dbReference type="ARBA" id="ARBA00023015"/>
    </source>
</evidence>
<evidence type="ECO:0000256" key="3">
    <source>
        <dbReference type="ARBA" id="ARBA00020628"/>
    </source>
</evidence>
<dbReference type="PANTHER" id="PTHR35784">
    <property type="entry name" value="MEDIATOR OF RNA POLYMERASE II TRANSCRIPTION SUBUNIT 5"/>
    <property type="match status" value="1"/>
</dbReference>
<dbReference type="EMBL" id="BSXU01002195">
    <property type="protein sequence ID" value="GMG35251.1"/>
    <property type="molecule type" value="Genomic_DNA"/>
</dbReference>
<keyword evidence="12" id="KW-1185">Reference proteome</keyword>
<dbReference type="OrthoDB" id="5322661at2759"/>
<dbReference type="GO" id="GO:0016592">
    <property type="term" value="C:mediator complex"/>
    <property type="evidence" value="ECO:0007669"/>
    <property type="project" value="InterPro"/>
</dbReference>
<evidence type="ECO:0000256" key="10">
    <source>
        <dbReference type="SAM" id="MobiDB-lite"/>
    </source>
</evidence>
<evidence type="ECO:0000256" key="1">
    <source>
        <dbReference type="ARBA" id="ARBA00004123"/>
    </source>
</evidence>
<evidence type="ECO:0000256" key="5">
    <source>
        <dbReference type="ARBA" id="ARBA00023159"/>
    </source>
</evidence>
<keyword evidence="6 9" id="KW-0804">Transcription</keyword>